<dbReference type="Gene3D" id="3.40.50.300">
    <property type="entry name" value="P-loop containing nucleotide triphosphate hydrolases"/>
    <property type="match status" value="1"/>
</dbReference>
<dbReference type="AlphaFoldDB" id="A0A2J0L573"/>
<dbReference type="InterPro" id="IPR003439">
    <property type="entry name" value="ABC_transporter-like_ATP-bd"/>
</dbReference>
<reference evidence="2 3" key="1">
    <citation type="submission" date="2017-09" db="EMBL/GenBank/DDBJ databases">
        <title>Depth-based differentiation of microbial function through sediment-hosted aquifers and enrichment of novel symbionts in the deep terrestrial subsurface.</title>
        <authorList>
            <person name="Probst A.J."/>
            <person name="Ladd B."/>
            <person name="Jarett J.K."/>
            <person name="Geller-Mcgrath D.E."/>
            <person name="Sieber C.M."/>
            <person name="Emerson J.B."/>
            <person name="Anantharaman K."/>
            <person name="Thomas B.C."/>
            <person name="Malmstrom R."/>
            <person name="Stieglmeier M."/>
            <person name="Klingl A."/>
            <person name="Woyke T."/>
            <person name="Ryan C.M."/>
            <person name="Banfield J.F."/>
        </authorList>
    </citation>
    <scope>NUCLEOTIDE SEQUENCE [LARGE SCALE GENOMIC DNA]</scope>
    <source>
        <strain evidence="2">CG07_land_8_20_14_0_80_42_15</strain>
    </source>
</reference>
<dbReference type="InterPro" id="IPR027417">
    <property type="entry name" value="P-loop_NTPase"/>
</dbReference>
<evidence type="ECO:0000313" key="3">
    <source>
        <dbReference type="Proteomes" id="UP000230052"/>
    </source>
</evidence>
<evidence type="ECO:0000313" key="2">
    <source>
        <dbReference type="EMBL" id="PIU41667.1"/>
    </source>
</evidence>
<dbReference type="GO" id="GO:0005524">
    <property type="term" value="F:ATP binding"/>
    <property type="evidence" value="ECO:0007669"/>
    <property type="project" value="InterPro"/>
</dbReference>
<gene>
    <name evidence="2" type="ORF">COS99_04115</name>
</gene>
<feature type="domain" description="ABC transporter" evidence="1">
    <location>
        <begin position="22"/>
        <end position="73"/>
    </location>
</feature>
<dbReference type="GO" id="GO:0016887">
    <property type="term" value="F:ATP hydrolysis activity"/>
    <property type="evidence" value="ECO:0007669"/>
    <property type="project" value="InterPro"/>
</dbReference>
<organism evidence="2 3">
    <name type="scientific">Candidatus Aquitaenariimonas noxiae</name>
    <dbReference type="NCBI Taxonomy" id="1974741"/>
    <lineage>
        <taxon>Bacteria</taxon>
        <taxon>Pseudomonadati</taxon>
        <taxon>Candidatus Omnitrophota</taxon>
        <taxon>Candidatus Aquitaenariimonas</taxon>
    </lineage>
</organism>
<comment type="caution">
    <text evidence="2">The sequence shown here is derived from an EMBL/GenBank/DDBJ whole genome shotgun (WGS) entry which is preliminary data.</text>
</comment>
<protein>
    <recommendedName>
        <fullName evidence="1">ABC transporter domain-containing protein</fullName>
    </recommendedName>
</protein>
<dbReference type="SUPFAM" id="SSF52540">
    <property type="entry name" value="P-loop containing nucleoside triphosphate hydrolases"/>
    <property type="match status" value="1"/>
</dbReference>
<name>A0A2J0L573_9BACT</name>
<evidence type="ECO:0000259" key="1">
    <source>
        <dbReference type="Pfam" id="PF00005"/>
    </source>
</evidence>
<proteinExistence type="predicted"/>
<dbReference type="Proteomes" id="UP000230052">
    <property type="component" value="Unassembled WGS sequence"/>
</dbReference>
<dbReference type="Pfam" id="PF00005">
    <property type="entry name" value="ABC_tran"/>
    <property type="match status" value="1"/>
</dbReference>
<sequence>MMRSFFIIIILLFLIATPFVQNSQRAIAILEKVGLEHRLNHIPAQLSGGEKQRVAIARALVISSKLLLADEPTENLDTKSSQEIIDIFKQLNKEQNLTIFVVTHNPKLGFQASKIIYLQDGRIVQANS</sequence>
<dbReference type="InterPro" id="IPR015854">
    <property type="entry name" value="ABC_transpr_LolD-like"/>
</dbReference>
<dbReference type="GO" id="GO:0005886">
    <property type="term" value="C:plasma membrane"/>
    <property type="evidence" value="ECO:0007669"/>
    <property type="project" value="TreeGrafter"/>
</dbReference>
<dbReference type="PANTHER" id="PTHR24220">
    <property type="entry name" value="IMPORT ATP-BINDING PROTEIN"/>
    <property type="match status" value="1"/>
</dbReference>
<dbReference type="EMBL" id="PEWV01000039">
    <property type="protein sequence ID" value="PIU41667.1"/>
    <property type="molecule type" value="Genomic_DNA"/>
</dbReference>
<accession>A0A2J0L573</accession>
<dbReference type="GO" id="GO:0022857">
    <property type="term" value="F:transmembrane transporter activity"/>
    <property type="evidence" value="ECO:0007669"/>
    <property type="project" value="TreeGrafter"/>
</dbReference>
<dbReference type="PANTHER" id="PTHR24220:SF86">
    <property type="entry name" value="ABC TRANSPORTER ABCH.1"/>
    <property type="match status" value="1"/>
</dbReference>